<evidence type="ECO:0000256" key="6">
    <source>
        <dbReference type="ARBA" id="ARBA00022989"/>
    </source>
</evidence>
<evidence type="ECO:0000256" key="7">
    <source>
        <dbReference type="ARBA" id="ARBA00023053"/>
    </source>
</evidence>
<feature type="transmembrane region" description="Helical" evidence="11">
    <location>
        <begin position="305"/>
        <end position="326"/>
    </location>
</feature>
<comment type="similarity">
    <text evidence="11">Belongs to the NhaA Na(+)/H(+) (TC 2.A.33) antiporter family.</text>
</comment>
<dbReference type="AlphaFoldDB" id="A0A7Z0C112"/>
<comment type="function">
    <text evidence="11">Na(+)/H(+) antiporter that extrudes sodium in exchange for external protons.</text>
</comment>
<evidence type="ECO:0000256" key="3">
    <source>
        <dbReference type="ARBA" id="ARBA00022449"/>
    </source>
</evidence>
<comment type="subcellular location">
    <subcellularLocation>
        <location evidence="1">Cell inner membrane</location>
        <topology evidence="1">Multi-pass membrane protein</topology>
    </subcellularLocation>
    <subcellularLocation>
        <location evidence="11">Cell membrane</location>
        <topology evidence="11">Multi-pass membrane protein</topology>
    </subcellularLocation>
</comment>
<keyword evidence="4 11" id="KW-1003">Cell membrane</keyword>
<evidence type="ECO:0000313" key="14">
    <source>
        <dbReference type="Proteomes" id="UP000537326"/>
    </source>
</evidence>
<accession>A0A7Z0C112</accession>
<feature type="transmembrane region" description="Helical" evidence="11">
    <location>
        <begin position="411"/>
        <end position="428"/>
    </location>
</feature>
<feature type="transmembrane region" description="Helical" evidence="11">
    <location>
        <begin position="373"/>
        <end position="399"/>
    </location>
</feature>
<dbReference type="Gene3D" id="1.20.1530.10">
    <property type="entry name" value="Na+/H+ antiporter like domain"/>
    <property type="match status" value="1"/>
</dbReference>
<evidence type="ECO:0000256" key="1">
    <source>
        <dbReference type="ARBA" id="ARBA00004429"/>
    </source>
</evidence>
<feature type="transmembrane region" description="Helical" evidence="11">
    <location>
        <begin position="142"/>
        <end position="161"/>
    </location>
</feature>
<evidence type="ECO:0000256" key="4">
    <source>
        <dbReference type="ARBA" id="ARBA00022475"/>
    </source>
</evidence>
<feature type="transmembrane region" description="Helical" evidence="11">
    <location>
        <begin position="103"/>
        <end position="121"/>
    </location>
</feature>
<keyword evidence="6 11" id="KW-1133">Transmembrane helix</keyword>
<keyword evidence="10 11" id="KW-0739">Sodium transport</keyword>
<evidence type="ECO:0000256" key="10">
    <source>
        <dbReference type="ARBA" id="ARBA00023201"/>
    </source>
</evidence>
<keyword evidence="8 11" id="KW-0406">Ion transport</keyword>
<feature type="transmembrane region" description="Helical" evidence="11">
    <location>
        <begin position="225"/>
        <end position="241"/>
    </location>
</feature>
<feature type="region of interest" description="Disordered" evidence="12">
    <location>
        <begin position="1"/>
        <end position="26"/>
    </location>
</feature>
<name>A0A7Z0C112_9ACTN</name>
<evidence type="ECO:0000313" key="13">
    <source>
        <dbReference type="EMBL" id="NYI08513.1"/>
    </source>
</evidence>
<dbReference type="HAMAP" id="MF_01844">
    <property type="entry name" value="NhaA"/>
    <property type="match status" value="1"/>
</dbReference>
<gene>
    <name evidence="11" type="primary">nhaA</name>
    <name evidence="13" type="ORF">BKA05_000028</name>
</gene>
<evidence type="ECO:0000256" key="9">
    <source>
        <dbReference type="ARBA" id="ARBA00023136"/>
    </source>
</evidence>
<evidence type="ECO:0000256" key="8">
    <source>
        <dbReference type="ARBA" id="ARBA00023065"/>
    </source>
</evidence>
<dbReference type="Proteomes" id="UP000537326">
    <property type="component" value="Unassembled WGS sequence"/>
</dbReference>
<keyword evidence="7 11" id="KW-0915">Sodium</keyword>
<keyword evidence="14" id="KW-1185">Reference proteome</keyword>
<dbReference type="GO" id="GO:0005886">
    <property type="term" value="C:plasma membrane"/>
    <property type="evidence" value="ECO:0007669"/>
    <property type="project" value="UniProtKB-SubCell"/>
</dbReference>
<feature type="transmembrane region" description="Helical" evidence="11">
    <location>
        <begin position="200"/>
        <end position="219"/>
    </location>
</feature>
<sequence length="467" mass="48974">MSPTDPSGTPADPREPDPAGVGDHGPDASPRLFSRGSFLESSRIAEVLRAETTGGLLLIVGAAIAIIWANTSFAGSYESIRDFKPISEPVELLGFSLHLDLSLGKWAADGLLAIFFFVVGLELKREFVAGDLRDPRRAALPMAAAVGGMVAPALIFVAWNLGSNGGLAGWAIPTATDIAFAVAILAVISTHLPSGLRTFLLTLAVVDDLLAITIIAVFYTEELDLLFLGLGLVPIAIFALLVQKRISSGFLLLPLALVAWVLVHESGVHATVAGVLLGFTVPVLRRDHAEGPGLAEHLEHLVRPISAGVAVPIFAFFAAGVTVGGFSGLVDSLKDPVALGIVSGLLIGKTVGITGSTWLLAKFTKAELDDELAWIDVIGMAMLAGIGFTVSLLIGELAFGSSSERDEHVKVGVLVGSLTAALLASVILRARNRVYRRITVEEERDSDLDGIPDVFQTGDHDPATPPA</sequence>
<comment type="catalytic activity">
    <reaction evidence="11">
        <text>Na(+)(in) + 2 H(+)(out) = Na(+)(out) + 2 H(+)(in)</text>
        <dbReference type="Rhea" id="RHEA:29251"/>
        <dbReference type="ChEBI" id="CHEBI:15378"/>
        <dbReference type="ChEBI" id="CHEBI:29101"/>
    </reaction>
</comment>
<dbReference type="InterPro" id="IPR004670">
    <property type="entry name" value="NhaA"/>
</dbReference>
<feature type="transmembrane region" description="Helical" evidence="11">
    <location>
        <begin position="167"/>
        <end position="188"/>
    </location>
</feature>
<evidence type="ECO:0000256" key="5">
    <source>
        <dbReference type="ARBA" id="ARBA00022692"/>
    </source>
</evidence>
<keyword evidence="2 11" id="KW-0813">Transport</keyword>
<dbReference type="GO" id="GO:0006885">
    <property type="term" value="P:regulation of pH"/>
    <property type="evidence" value="ECO:0007669"/>
    <property type="project" value="UniProtKB-UniRule"/>
</dbReference>
<dbReference type="PANTHER" id="PTHR30341:SF0">
    <property type="entry name" value="NA(+)_H(+) ANTIPORTER NHAA"/>
    <property type="match status" value="1"/>
</dbReference>
<evidence type="ECO:0000256" key="11">
    <source>
        <dbReference type="HAMAP-Rule" id="MF_01844"/>
    </source>
</evidence>
<dbReference type="Pfam" id="PF06965">
    <property type="entry name" value="Na_H_antiport_1"/>
    <property type="match status" value="1"/>
</dbReference>
<evidence type="ECO:0000256" key="2">
    <source>
        <dbReference type="ARBA" id="ARBA00022448"/>
    </source>
</evidence>
<protein>
    <recommendedName>
        <fullName evidence="11">Na(+)/H(+) antiporter NhaA</fullName>
    </recommendedName>
    <alternativeName>
        <fullName evidence="11">Sodium/proton antiporter NhaA</fullName>
    </alternativeName>
</protein>
<dbReference type="GO" id="GO:0015385">
    <property type="term" value="F:sodium:proton antiporter activity"/>
    <property type="evidence" value="ECO:0007669"/>
    <property type="project" value="UniProtKB-UniRule"/>
</dbReference>
<organism evidence="13 14">
    <name type="scientific">Nocardioides marinus</name>
    <dbReference type="NCBI Taxonomy" id="374514"/>
    <lineage>
        <taxon>Bacteria</taxon>
        <taxon>Bacillati</taxon>
        <taxon>Actinomycetota</taxon>
        <taxon>Actinomycetes</taxon>
        <taxon>Propionibacteriales</taxon>
        <taxon>Nocardioidaceae</taxon>
        <taxon>Nocardioides</taxon>
    </lineage>
</organism>
<dbReference type="EMBL" id="JACBZI010000001">
    <property type="protein sequence ID" value="NYI08513.1"/>
    <property type="molecule type" value="Genomic_DNA"/>
</dbReference>
<proteinExistence type="inferred from homology"/>
<dbReference type="PANTHER" id="PTHR30341">
    <property type="entry name" value="SODIUM ION/PROTON ANTIPORTER NHAA-RELATED"/>
    <property type="match status" value="1"/>
</dbReference>
<comment type="caution">
    <text evidence="13">The sequence shown here is derived from an EMBL/GenBank/DDBJ whole genome shotgun (WGS) entry which is preliminary data.</text>
</comment>
<keyword evidence="3 11" id="KW-0050">Antiport</keyword>
<keyword evidence="5 11" id="KW-0812">Transmembrane</keyword>
<evidence type="ECO:0000256" key="12">
    <source>
        <dbReference type="SAM" id="MobiDB-lite"/>
    </source>
</evidence>
<dbReference type="NCBIfam" id="TIGR00773">
    <property type="entry name" value="NhaA"/>
    <property type="match status" value="1"/>
</dbReference>
<keyword evidence="9 11" id="KW-0472">Membrane</keyword>
<reference evidence="13 14" key="1">
    <citation type="submission" date="2020-07" db="EMBL/GenBank/DDBJ databases">
        <title>Sequencing the genomes of 1000 actinobacteria strains.</title>
        <authorList>
            <person name="Klenk H.-P."/>
        </authorList>
    </citation>
    <scope>NUCLEOTIDE SEQUENCE [LARGE SCALE GENOMIC DNA]</scope>
    <source>
        <strain evidence="13 14">DSM 18248</strain>
    </source>
</reference>
<dbReference type="InterPro" id="IPR023171">
    <property type="entry name" value="Na/H_antiporter_dom_sf"/>
</dbReference>
<feature type="transmembrane region" description="Helical" evidence="11">
    <location>
        <begin position="338"/>
        <end position="361"/>
    </location>
</feature>
<feature type="transmembrane region" description="Helical" evidence="11">
    <location>
        <begin position="268"/>
        <end position="284"/>
    </location>
</feature>
<feature type="transmembrane region" description="Helical" evidence="11">
    <location>
        <begin position="47"/>
        <end position="69"/>
    </location>
</feature>